<feature type="domain" description="DUF6815" evidence="1">
    <location>
        <begin position="84"/>
        <end position="144"/>
    </location>
</feature>
<comment type="caution">
    <text evidence="2">The sequence shown here is derived from an EMBL/GenBank/DDBJ whole genome shotgun (WGS) entry which is preliminary data.</text>
</comment>
<dbReference type="NCBIfam" id="NF033816">
    <property type="entry name" value="Cj0069_fam"/>
    <property type="match status" value="1"/>
</dbReference>
<gene>
    <name evidence="2" type="ORF">AK812_SmicGene41414</name>
</gene>
<proteinExistence type="predicted"/>
<evidence type="ECO:0000259" key="1">
    <source>
        <dbReference type="Pfam" id="PF20668"/>
    </source>
</evidence>
<accession>A0A1Q9C679</accession>
<dbReference type="EMBL" id="LSRX01001617">
    <property type="protein sequence ID" value="OLP78407.1"/>
    <property type="molecule type" value="Genomic_DNA"/>
</dbReference>
<dbReference type="OrthoDB" id="10411374at2759"/>
<evidence type="ECO:0000313" key="2">
    <source>
        <dbReference type="EMBL" id="OLP78407.1"/>
    </source>
</evidence>
<dbReference type="InterPro" id="IPR049212">
    <property type="entry name" value="DUF6815"/>
</dbReference>
<evidence type="ECO:0000313" key="3">
    <source>
        <dbReference type="Proteomes" id="UP000186817"/>
    </source>
</evidence>
<dbReference type="AlphaFoldDB" id="A0A1Q9C679"/>
<keyword evidence="3" id="KW-1185">Reference proteome</keyword>
<dbReference type="Pfam" id="PF20668">
    <property type="entry name" value="DUF6815"/>
    <property type="match status" value="2"/>
</dbReference>
<name>A0A1Q9C679_SYMMI</name>
<reference evidence="2 3" key="1">
    <citation type="submission" date="2016-02" db="EMBL/GenBank/DDBJ databases">
        <title>Genome analysis of coral dinoflagellate symbionts highlights evolutionary adaptations to a symbiotic lifestyle.</title>
        <authorList>
            <person name="Aranda M."/>
            <person name="Li Y."/>
            <person name="Liew Y.J."/>
            <person name="Baumgarten S."/>
            <person name="Simakov O."/>
            <person name="Wilson M."/>
            <person name="Piel J."/>
            <person name="Ashoor H."/>
            <person name="Bougouffa S."/>
            <person name="Bajic V.B."/>
            <person name="Ryu T."/>
            <person name="Ravasi T."/>
            <person name="Bayer T."/>
            <person name="Micklem G."/>
            <person name="Kim H."/>
            <person name="Bhak J."/>
            <person name="Lajeunesse T.C."/>
            <person name="Voolstra C.R."/>
        </authorList>
    </citation>
    <scope>NUCLEOTIDE SEQUENCE [LARGE SCALE GENOMIC DNA]</scope>
    <source>
        <strain evidence="2 3">CCMP2467</strain>
    </source>
</reference>
<sequence length="658" mass="72959">MWTIKLMAGNYCRIYGERACADDEVLHLTEANDNHSEQHTVAEFIEFCVNGHTGTSGTWTSRGLGKYLADGPLLDQRFCPRIAEGELRFNMLGDVLVSIIHQTPNEVADGTGSNSTVYAPEEPRFKSLTESFLSRDVHMDKSAMLMSNAPHVPAYFTAVVEVLVRGQDKWDCTDSISIANGMIRAGMSCQLIQYMHEEHDSFFEVCGDFDVLILRCKPGQIEADGGSQDRFDEGMRRMRKQRIQVWPSPDVVECMGAKDVLCKVAGLSIGLSDTLAYTTADHFSFCFRKTMAFQPRVVQASRCTSGEGMWTIKLMAGNYCRICGERACADDEVLHLTEANDNHSEQHTVAEFIEFCVNGHTGTSGTWTSKGLGKYLADGPLLDQRFCPRIAEGELRFNMLGDVLVSIIHQTPNEVADGTGSNSTVYAPEEPRFKSLTESFLSRDVHMIMPSLGLANEPLPLLWSIDLILASPEGTAADQEKWAAIRFSCCFERPGEVFEEEHALMMGRKVLETLDALGADQSAYQLEVGCYTEGLLPETARVFAVAAPATPRIARCALTVSQVKEIPATMKAQLSFRSCETYSTLPPERYELAALCIYLVMDLYNQDLSLMLRESTILKGIWCALRSGTQDVILPLLLDFGAAAYYNKRQLTTTVPLS</sequence>
<feature type="domain" description="DUF6815" evidence="1">
    <location>
        <begin position="392"/>
        <end position="491"/>
    </location>
</feature>
<organism evidence="2 3">
    <name type="scientific">Symbiodinium microadriaticum</name>
    <name type="common">Dinoflagellate</name>
    <name type="synonym">Zooxanthella microadriatica</name>
    <dbReference type="NCBI Taxonomy" id="2951"/>
    <lineage>
        <taxon>Eukaryota</taxon>
        <taxon>Sar</taxon>
        <taxon>Alveolata</taxon>
        <taxon>Dinophyceae</taxon>
        <taxon>Suessiales</taxon>
        <taxon>Symbiodiniaceae</taxon>
        <taxon>Symbiodinium</taxon>
    </lineage>
</organism>
<dbReference type="Proteomes" id="UP000186817">
    <property type="component" value="Unassembled WGS sequence"/>
</dbReference>
<protein>
    <recommendedName>
        <fullName evidence="1">DUF6815 domain-containing protein</fullName>
    </recommendedName>
</protein>